<accession>A0A183KH43</accession>
<gene>
    <name evidence="2" type="ORF">SCUD_LOCUS14342</name>
</gene>
<proteinExistence type="predicted"/>
<dbReference type="AlphaFoldDB" id="A0A183KH43"/>
<dbReference type="EMBL" id="UZAK01036629">
    <property type="protein sequence ID" value="VDP56130.1"/>
    <property type="molecule type" value="Genomic_DNA"/>
</dbReference>
<dbReference type="Proteomes" id="UP000279833">
    <property type="component" value="Unassembled WGS sequence"/>
</dbReference>
<dbReference type="WBParaSite" id="SCUD_0001434501-mRNA-1">
    <property type="protein sequence ID" value="SCUD_0001434501-mRNA-1"/>
    <property type="gene ID" value="SCUD_0001434501"/>
</dbReference>
<name>A0A183KH43_9TREM</name>
<reference evidence="2 3" key="2">
    <citation type="submission" date="2018-11" db="EMBL/GenBank/DDBJ databases">
        <authorList>
            <consortium name="Pathogen Informatics"/>
        </authorList>
    </citation>
    <scope>NUCLEOTIDE SEQUENCE [LARGE SCALE GENOMIC DNA]</scope>
    <source>
        <strain evidence="2">Dakar</strain>
        <strain evidence="3">Dakar, Senegal</strain>
    </source>
</reference>
<evidence type="ECO:0000256" key="1">
    <source>
        <dbReference type="SAM" id="MobiDB-lite"/>
    </source>
</evidence>
<evidence type="ECO:0000313" key="4">
    <source>
        <dbReference type="WBParaSite" id="SCUD_0001434501-mRNA-1"/>
    </source>
</evidence>
<feature type="region of interest" description="Disordered" evidence="1">
    <location>
        <begin position="66"/>
        <end position="85"/>
    </location>
</feature>
<sequence>MQVNLTDELQADGISSDRLPMTLPSTSISTNHISQLQFNDKTTSEYNPSNSNNHPSTLPNSVTLETEQHNQPKNNDNNNNNNSLIQTSENSRKALENLLEAVRHAMFSYSIQSSSLSAPYLSSMPSLSSTFWHQNQHITTTTTTTTTTTSNNINNNNPLNNSSDDQKLFSVQMNNFNILTNYKQMIPKRVGVDWKSLIVPACLPVDTDYFPDTCRLRSEWYTLHDYRVVPSGMSPDEWDSMNNT</sequence>
<feature type="region of interest" description="Disordered" evidence="1">
    <location>
        <begin position="41"/>
        <end position="61"/>
    </location>
</feature>
<reference evidence="4" key="1">
    <citation type="submission" date="2016-06" db="UniProtKB">
        <authorList>
            <consortium name="WormBaseParasite"/>
        </authorList>
    </citation>
    <scope>IDENTIFICATION</scope>
</reference>
<evidence type="ECO:0000313" key="3">
    <source>
        <dbReference type="Proteomes" id="UP000279833"/>
    </source>
</evidence>
<evidence type="ECO:0000313" key="2">
    <source>
        <dbReference type="EMBL" id="VDP56130.1"/>
    </source>
</evidence>
<feature type="region of interest" description="Disordered" evidence="1">
    <location>
        <begin position="142"/>
        <end position="161"/>
    </location>
</feature>
<dbReference type="STRING" id="6186.A0A183KH43"/>
<organism evidence="4">
    <name type="scientific">Schistosoma curassoni</name>
    <dbReference type="NCBI Taxonomy" id="6186"/>
    <lineage>
        <taxon>Eukaryota</taxon>
        <taxon>Metazoa</taxon>
        <taxon>Spiralia</taxon>
        <taxon>Lophotrochozoa</taxon>
        <taxon>Platyhelminthes</taxon>
        <taxon>Trematoda</taxon>
        <taxon>Digenea</taxon>
        <taxon>Strigeidida</taxon>
        <taxon>Schistosomatoidea</taxon>
        <taxon>Schistosomatidae</taxon>
        <taxon>Schistosoma</taxon>
    </lineage>
</organism>
<protein>
    <submittedName>
        <fullName evidence="4">Myotubularin phosphatase domain-containing protein</fullName>
    </submittedName>
</protein>
<keyword evidence="3" id="KW-1185">Reference proteome</keyword>